<dbReference type="Pfam" id="PF10988">
    <property type="entry name" value="DUF2807"/>
    <property type="match status" value="1"/>
</dbReference>
<keyword evidence="3" id="KW-1185">Reference proteome</keyword>
<comment type="caution">
    <text evidence="2">The sequence shown here is derived from an EMBL/GenBank/DDBJ whole genome shotgun (WGS) entry which is preliminary data.</text>
</comment>
<gene>
    <name evidence="2" type="ORF">BST86_09710</name>
</gene>
<name>A0A2S9WY07_9FLAO</name>
<reference evidence="2 3" key="1">
    <citation type="submission" date="2016-11" db="EMBL/GenBank/DDBJ databases">
        <title>Trade-off between light-utilization and light-protection in marine flavobacteria.</title>
        <authorList>
            <person name="Kumagai Y."/>
        </authorList>
    </citation>
    <scope>NUCLEOTIDE SEQUENCE [LARGE SCALE GENOMIC DNA]</scope>
    <source>
        <strain evidence="2 3">JCM 17109</strain>
    </source>
</reference>
<dbReference type="InterPro" id="IPR021255">
    <property type="entry name" value="DUF2807"/>
</dbReference>
<proteinExistence type="predicted"/>
<organism evidence="2 3">
    <name type="scientific">Nonlabens agnitus</name>
    <dbReference type="NCBI Taxonomy" id="870484"/>
    <lineage>
        <taxon>Bacteria</taxon>
        <taxon>Pseudomonadati</taxon>
        <taxon>Bacteroidota</taxon>
        <taxon>Flavobacteriia</taxon>
        <taxon>Flavobacteriales</taxon>
        <taxon>Flavobacteriaceae</taxon>
        <taxon>Nonlabens</taxon>
    </lineage>
</organism>
<dbReference type="AlphaFoldDB" id="A0A2S9WY07"/>
<dbReference type="Proteomes" id="UP000239532">
    <property type="component" value="Unassembled WGS sequence"/>
</dbReference>
<evidence type="ECO:0000259" key="1">
    <source>
        <dbReference type="Pfam" id="PF10988"/>
    </source>
</evidence>
<dbReference type="PROSITE" id="PS51257">
    <property type="entry name" value="PROKAR_LIPOPROTEIN"/>
    <property type="match status" value="1"/>
</dbReference>
<sequence>MKPLEKLSILSLLAVLIVTTLSCDSEEGLNCTQTAGDIQSFEVEVEPFDKVVIFERMGATFKQGPVQRVVVTTGENLFNDIDVKVIDGQLQIVNNNGCNVIRDYGITQIEITSPNLTEIRTSTGEDIKSEGVLNYPNLTLLSEDASVEEDFYNTDGDMRLELDTQNLTIVSNNLSYFYLSGTVENADITFLEGDGRIYAEDLEIQNARIFHRGTSEWRMDVKQNIAGTINGYGDVILKTRPTTVNVDVTWRGRIIYLNE</sequence>
<protein>
    <recommendedName>
        <fullName evidence="1">Putative auto-transporter adhesin head GIN domain-containing protein</fullName>
    </recommendedName>
</protein>
<feature type="domain" description="Putative auto-transporter adhesin head GIN" evidence="1">
    <location>
        <begin position="47"/>
        <end position="241"/>
    </location>
</feature>
<accession>A0A2S9WY07</accession>
<dbReference type="Gene3D" id="2.160.20.120">
    <property type="match status" value="1"/>
</dbReference>
<evidence type="ECO:0000313" key="3">
    <source>
        <dbReference type="Proteomes" id="UP000239532"/>
    </source>
</evidence>
<dbReference type="EMBL" id="MQUC01000003">
    <property type="protein sequence ID" value="PRP68360.1"/>
    <property type="molecule type" value="Genomic_DNA"/>
</dbReference>
<evidence type="ECO:0000313" key="2">
    <source>
        <dbReference type="EMBL" id="PRP68360.1"/>
    </source>
</evidence>